<evidence type="ECO:0000256" key="12">
    <source>
        <dbReference type="ARBA" id="ARBA00022989"/>
    </source>
</evidence>
<evidence type="ECO:0000256" key="3">
    <source>
        <dbReference type="ARBA" id="ARBA00004663"/>
    </source>
</evidence>
<name>A0ABR8MUY9_9BACL</name>
<keyword evidence="12 19" id="KW-1133">Transmembrane helix</keyword>
<comment type="subcellular location">
    <subcellularLocation>
        <location evidence="2 19">Cell membrane</location>
        <topology evidence="2 19">Multi-pass membrane protein</topology>
    </subcellularLocation>
</comment>
<dbReference type="Proteomes" id="UP000609346">
    <property type="component" value="Unassembled WGS sequence"/>
</dbReference>
<dbReference type="PANTHER" id="PTHR34148">
    <property type="entry name" value="ADENOSYLCOBINAMIDE-GDP RIBAZOLETRANSFERASE"/>
    <property type="match status" value="1"/>
</dbReference>
<organism evidence="20 21">
    <name type="scientific">Paenibacillus terricola</name>
    <dbReference type="NCBI Taxonomy" id="2763503"/>
    <lineage>
        <taxon>Bacteria</taxon>
        <taxon>Bacillati</taxon>
        <taxon>Bacillota</taxon>
        <taxon>Bacilli</taxon>
        <taxon>Bacillales</taxon>
        <taxon>Paenibacillaceae</taxon>
        <taxon>Paenibacillus</taxon>
    </lineage>
</organism>
<comment type="caution">
    <text evidence="20">The sequence shown here is derived from an EMBL/GenBank/DDBJ whole genome shotgun (WGS) entry which is preliminary data.</text>
</comment>
<evidence type="ECO:0000256" key="2">
    <source>
        <dbReference type="ARBA" id="ARBA00004651"/>
    </source>
</evidence>
<proteinExistence type="inferred from homology"/>
<keyword evidence="7 19" id="KW-1003">Cell membrane</keyword>
<comment type="function">
    <text evidence="14 19">Joins adenosylcobinamide-GDP and alpha-ribazole to generate adenosylcobalamin (Ado-cobalamin). Also synthesizes adenosylcobalamin 5'-phosphate from adenosylcobinamide-GDP and alpha-ribazole 5'-phosphate.</text>
</comment>
<keyword evidence="9 19" id="KW-0808">Transferase</keyword>
<evidence type="ECO:0000256" key="9">
    <source>
        <dbReference type="ARBA" id="ARBA00022679"/>
    </source>
</evidence>
<gene>
    <name evidence="19 20" type="primary">cobS</name>
    <name evidence="20" type="ORF">H8B09_06220</name>
</gene>
<feature type="transmembrane region" description="Helical" evidence="19">
    <location>
        <begin position="115"/>
        <end position="138"/>
    </location>
</feature>
<keyword evidence="21" id="KW-1185">Reference proteome</keyword>
<comment type="catalytic activity">
    <reaction evidence="17 19">
        <text>alpha-ribazole + adenosylcob(III)inamide-GDP = adenosylcob(III)alamin + GMP + H(+)</text>
        <dbReference type="Rhea" id="RHEA:16049"/>
        <dbReference type="ChEBI" id="CHEBI:10329"/>
        <dbReference type="ChEBI" id="CHEBI:15378"/>
        <dbReference type="ChEBI" id="CHEBI:18408"/>
        <dbReference type="ChEBI" id="CHEBI:58115"/>
        <dbReference type="ChEBI" id="CHEBI:60487"/>
        <dbReference type="EC" id="2.7.8.26"/>
    </reaction>
</comment>
<evidence type="ECO:0000313" key="21">
    <source>
        <dbReference type="Proteomes" id="UP000609346"/>
    </source>
</evidence>
<evidence type="ECO:0000256" key="1">
    <source>
        <dbReference type="ARBA" id="ARBA00001946"/>
    </source>
</evidence>
<evidence type="ECO:0000256" key="10">
    <source>
        <dbReference type="ARBA" id="ARBA00022692"/>
    </source>
</evidence>
<evidence type="ECO:0000256" key="13">
    <source>
        <dbReference type="ARBA" id="ARBA00023136"/>
    </source>
</evidence>
<evidence type="ECO:0000256" key="15">
    <source>
        <dbReference type="ARBA" id="ARBA00032605"/>
    </source>
</evidence>
<evidence type="ECO:0000256" key="17">
    <source>
        <dbReference type="ARBA" id="ARBA00048623"/>
    </source>
</evidence>
<dbReference type="EC" id="2.7.8.26" evidence="5 19"/>
<evidence type="ECO:0000256" key="16">
    <source>
        <dbReference type="ARBA" id="ARBA00032853"/>
    </source>
</evidence>
<evidence type="ECO:0000256" key="14">
    <source>
        <dbReference type="ARBA" id="ARBA00025228"/>
    </source>
</evidence>
<keyword evidence="13 19" id="KW-0472">Membrane</keyword>
<dbReference type="HAMAP" id="MF_00719">
    <property type="entry name" value="CobS"/>
    <property type="match status" value="1"/>
</dbReference>
<protein>
    <recommendedName>
        <fullName evidence="6 19">Adenosylcobinamide-GDP ribazoletransferase</fullName>
        <ecNumber evidence="5 19">2.7.8.26</ecNumber>
    </recommendedName>
    <alternativeName>
        <fullName evidence="16 19">Cobalamin synthase</fullName>
    </alternativeName>
    <alternativeName>
        <fullName evidence="15 19">Cobalamin-5'-phosphate synthase</fullName>
    </alternativeName>
</protein>
<keyword evidence="10 19" id="KW-0812">Transmembrane</keyword>
<evidence type="ECO:0000256" key="5">
    <source>
        <dbReference type="ARBA" id="ARBA00013200"/>
    </source>
</evidence>
<dbReference type="InterPro" id="IPR003805">
    <property type="entry name" value="CobS"/>
</dbReference>
<feature type="transmembrane region" description="Helical" evidence="19">
    <location>
        <begin position="188"/>
        <end position="206"/>
    </location>
</feature>
<feature type="transmembrane region" description="Helical" evidence="19">
    <location>
        <begin position="145"/>
        <end position="168"/>
    </location>
</feature>
<feature type="transmembrane region" description="Helical" evidence="19">
    <location>
        <begin position="213"/>
        <end position="233"/>
    </location>
</feature>
<dbReference type="NCBIfam" id="TIGR00317">
    <property type="entry name" value="cobS"/>
    <property type="match status" value="1"/>
</dbReference>
<keyword evidence="11 19" id="KW-0460">Magnesium</keyword>
<evidence type="ECO:0000256" key="4">
    <source>
        <dbReference type="ARBA" id="ARBA00010561"/>
    </source>
</evidence>
<feature type="transmembrane region" description="Helical" evidence="19">
    <location>
        <begin position="68"/>
        <end position="87"/>
    </location>
</feature>
<evidence type="ECO:0000256" key="6">
    <source>
        <dbReference type="ARBA" id="ARBA00015850"/>
    </source>
</evidence>
<dbReference type="GO" id="GO:0051073">
    <property type="term" value="F:adenosylcobinamide-GDP ribazoletransferase activity"/>
    <property type="evidence" value="ECO:0007669"/>
    <property type="project" value="UniProtKB-EC"/>
</dbReference>
<accession>A0ABR8MUY9</accession>
<comment type="catalytic activity">
    <reaction evidence="18 19">
        <text>alpha-ribazole 5'-phosphate + adenosylcob(III)inamide-GDP = adenosylcob(III)alamin 5'-phosphate + GMP + H(+)</text>
        <dbReference type="Rhea" id="RHEA:23560"/>
        <dbReference type="ChEBI" id="CHEBI:15378"/>
        <dbReference type="ChEBI" id="CHEBI:57918"/>
        <dbReference type="ChEBI" id="CHEBI:58115"/>
        <dbReference type="ChEBI" id="CHEBI:60487"/>
        <dbReference type="ChEBI" id="CHEBI:60493"/>
        <dbReference type="EC" id="2.7.8.26"/>
    </reaction>
</comment>
<evidence type="ECO:0000256" key="18">
    <source>
        <dbReference type="ARBA" id="ARBA00049504"/>
    </source>
</evidence>
<feature type="transmembrane region" description="Helical" evidence="19">
    <location>
        <begin position="36"/>
        <end position="61"/>
    </location>
</feature>
<keyword evidence="8 19" id="KW-0169">Cobalamin biosynthesis</keyword>
<evidence type="ECO:0000256" key="8">
    <source>
        <dbReference type="ARBA" id="ARBA00022573"/>
    </source>
</evidence>
<reference evidence="20 21" key="1">
    <citation type="submission" date="2020-09" db="EMBL/GenBank/DDBJ databases">
        <title>Paenibacillus sp. strain PR3 16S rRNA gene Genome sequencing and assembly.</title>
        <authorList>
            <person name="Kim J."/>
        </authorList>
    </citation>
    <scope>NUCLEOTIDE SEQUENCE [LARGE SCALE GENOMIC DNA]</scope>
    <source>
        <strain evidence="20 21">PR3</strain>
    </source>
</reference>
<dbReference type="EMBL" id="JACXZA010000001">
    <property type="protein sequence ID" value="MBD3918344.1"/>
    <property type="molecule type" value="Genomic_DNA"/>
</dbReference>
<evidence type="ECO:0000256" key="19">
    <source>
        <dbReference type="HAMAP-Rule" id="MF_00719"/>
    </source>
</evidence>
<comment type="pathway">
    <text evidence="3 19">Cofactor biosynthesis; adenosylcobalamin biosynthesis; adenosylcobalamin from cob(II)yrinate a,c-diamide: step 7/7.</text>
</comment>
<dbReference type="RefSeq" id="WP_191202835.1">
    <property type="nucleotide sequence ID" value="NZ_JACXZA010000001.1"/>
</dbReference>
<evidence type="ECO:0000313" key="20">
    <source>
        <dbReference type="EMBL" id="MBD3918344.1"/>
    </source>
</evidence>
<comment type="cofactor">
    <cofactor evidence="1 19">
        <name>Mg(2+)</name>
        <dbReference type="ChEBI" id="CHEBI:18420"/>
    </cofactor>
</comment>
<evidence type="ECO:0000256" key="11">
    <source>
        <dbReference type="ARBA" id="ARBA00022842"/>
    </source>
</evidence>
<sequence length="271" mass="28806">MVGRTIRNSMNGLVAAVQLLTRIPLPIQVPFDPPTLAVSMISFPFAGLLIGLLTSGAASLLHLLDMPMLAAAITLGWWIALTGGLHLDGWMDTADGVLSGRPREQMLEIMKDSRVGAMGVIAAVVLILIKFAALYTLFERADSPAVWLLVATGPIWSRWWMTAAITLWPNAREGGMGAMFRAARLRHVLGSLITAAIVSAVLLYFSNLDAEKAVISLVVIAASAALTGTLLAVWLNRKLGGLTGDTYGAMNEAAEAACLVAVCIAVKVWLM</sequence>
<feature type="transmembrane region" description="Helical" evidence="19">
    <location>
        <begin position="253"/>
        <end position="270"/>
    </location>
</feature>
<dbReference type="Pfam" id="PF02654">
    <property type="entry name" value="CobS"/>
    <property type="match status" value="1"/>
</dbReference>
<comment type="similarity">
    <text evidence="4 19">Belongs to the CobS family.</text>
</comment>
<dbReference type="PANTHER" id="PTHR34148:SF1">
    <property type="entry name" value="ADENOSYLCOBINAMIDE-GDP RIBAZOLETRANSFERASE"/>
    <property type="match status" value="1"/>
</dbReference>
<evidence type="ECO:0000256" key="7">
    <source>
        <dbReference type="ARBA" id="ARBA00022475"/>
    </source>
</evidence>